<dbReference type="SMART" id="SM00205">
    <property type="entry name" value="THN"/>
    <property type="match status" value="1"/>
</dbReference>
<comment type="similarity">
    <text evidence="1">Belongs to the thaumatin family.</text>
</comment>
<sequence length="394" mass="41123">MGRPTFQLVYLLALVYLGSATPSMRPIDQILICGNVANYDLLVERDYNFEILFSPIRCAFKRVGPQLSYARTITVVNNCEFTVWPGTLSNANLPSLERGGFELAPGAMKEVTAPVGWAGRFWGRAGCKFNALNEGTCESGDCAKGLFCDGAGGIPPATLAEFTLDGFGSQDFYDVSLVDGYNLPLSIVQTGGTGTCGSPGCTSDLNQNCPTQLQVVVNGSVASCKSACEAFQTDNYCCSGAFNSPAVCLPTEYSKTFKEACPTAYSYAYDDVSSTFTCTNGAYAITFCPSGTSTRGGIISSPAPSASTVPPPVPGADAPPPPSIFAIPPTTALSPSSLAYPPPPPLTGSFTPPDTTSQFNTPPSASSAAIAEISLWNFYLITALAIICTGAVTA</sequence>
<protein>
    <recommendedName>
        <fullName evidence="7">Thaumatin-like protein</fullName>
    </recommendedName>
</protein>
<dbReference type="EMBL" id="LVLJ01002295">
    <property type="protein sequence ID" value="OAE25770.1"/>
    <property type="molecule type" value="Genomic_DNA"/>
</dbReference>
<dbReference type="Pfam" id="PF00314">
    <property type="entry name" value="Thaumatin"/>
    <property type="match status" value="1"/>
</dbReference>
<dbReference type="PANTHER" id="PTHR31013:SF12">
    <property type="entry name" value="PATHOGENESIS-RELATED PROTEIN 5-LIKE"/>
    <property type="match status" value="1"/>
</dbReference>
<feature type="compositionally biased region" description="Pro residues" evidence="3">
    <location>
        <begin position="309"/>
        <end position="321"/>
    </location>
</feature>
<dbReference type="FunFam" id="2.60.110.10:FF:000002">
    <property type="entry name" value="Thaumatin-like protein 1a"/>
    <property type="match status" value="1"/>
</dbReference>
<evidence type="ECO:0008006" key="7">
    <source>
        <dbReference type="Google" id="ProtNLM"/>
    </source>
</evidence>
<dbReference type="Gene3D" id="2.60.110.10">
    <property type="entry name" value="Thaumatin"/>
    <property type="match status" value="1"/>
</dbReference>
<dbReference type="SUPFAM" id="SSF49870">
    <property type="entry name" value="Osmotin, thaumatin-like protein"/>
    <property type="match status" value="1"/>
</dbReference>
<dbReference type="CDD" id="cd09218">
    <property type="entry name" value="TLP-PA"/>
    <property type="match status" value="1"/>
</dbReference>
<evidence type="ECO:0000256" key="1">
    <source>
        <dbReference type="ARBA" id="ARBA00010607"/>
    </source>
</evidence>
<keyword evidence="2" id="KW-1015">Disulfide bond</keyword>
<name>A0A176VY91_MARPO</name>
<reference evidence="5" key="1">
    <citation type="submission" date="2016-03" db="EMBL/GenBank/DDBJ databases">
        <title>Mechanisms controlling the formation of the plant cell surface in tip-growing cells are functionally conserved among land plants.</title>
        <authorList>
            <person name="Honkanen S."/>
            <person name="Jones V.A."/>
            <person name="Morieri G."/>
            <person name="Champion C."/>
            <person name="Hetherington A.J."/>
            <person name="Kelly S."/>
            <person name="Saint-Marcoux D."/>
            <person name="Proust H."/>
            <person name="Prescott H."/>
            <person name="Dolan L."/>
        </authorList>
    </citation>
    <scope>NUCLEOTIDE SEQUENCE [LARGE SCALE GENOMIC DNA]</scope>
    <source>
        <tissue evidence="5">Whole gametophyte</tissue>
    </source>
</reference>
<evidence type="ECO:0000256" key="3">
    <source>
        <dbReference type="SAM" id="MobiDB-lite"/>
    </source>
</evidence>
<organism evidence="5 6">
    <name type="scientific">Marchantia polymorpha subsp. ruderalis</name>
    <dbReference type="NCBI Taxonomy" id="1480154"/>
    <lineage>
        <taxon>Eukaryota</taxon>
        <taxon>Viridiplantae</taxon>
        <taxon>Streptophyta</taxon>
        <taxon>Embryophyta</taxon>
        <taxon>Marchantiophyta</taxon>
        <taxon>Marchantiopsida</taxon>
        <taxon>Marchantiidae</taxon>
        <taxon>Marchantiales</taxon>
        <taxon>Marchantiaceae</taxon>
        <taxon>Marchantia</taxon>
    </lineage>
</organism>
<dbReference type="AlphaFoldDB" id="A0A176VY91"/>
<feature type="chain" id="PRO_5008052144" description="Thaumatin-like protein" evidence="4">
    <location>
        <begin position="21"/>
        <end position="394"/>
    </location>
</feature>
<proteinExistence type="inferred from homology"/>
<evidence type="ECO:0000256" key="4">
    <source>
        <dbReference type="SAM" id="SignalP"/>
    </source>
</evidence>
<feature type="compositionally biased region" description="Polar residues" evidence="3">
    <location>
        <begin position="348"/>
        <end position="363"/>
    </location>
</feature>
<evidence type="ECO:0000313" key="5">
    <source>
        <dbReference type="EMBL" id="OAE25770.1"/>
    </source>
</evidence>
<dbReference type="PANTHER" id="PTHR31013">
    <property type="entry name" value="THAUMATIN FAMILY PROTEIN-RELATED"/>
    <property type="match status" value="1"/>
</dbReference>
<dbReference type="InterPro" id="IPR001938">
    <property type="entry name" value="Thaumatin"/>
</dbReference>
<feature type="region of interest" description="Disordered" evidence="3">
    <location>
        <begin position="299"/>
        <end position="321"/>
    </location>
</feature>
<accession>A0A176VY91</accession>
<comment type="caution">
    <text evidence="5">The sequence shown here is derived from an EMBL/GenBank/DDBJ whole genome shotgun (WGS) entry which is preliminary data.</text>
</comment>
<feature type="compositionally biased region" description="Low complexity" evidence="3">
    <location>
        <begin position="299"/>
        <end position="308"/>
    </location>
</feature>
<dbReference type="Proteomes" id="UP000077202">
    <property type="component" value="Unassembled WGS sequence"/>
</dbReference>
<feature type="region of interest" description="Disordered" evidence="3">
    <location>
        <begin position="343"/>
        <end position="363"/>
    </location>
</feature>
<keyword evidence="4" id="KW-0732">Signal</keyword>
<evidence type="ECO:0000313" key="6">
    <source>
        <dbReference type="Proteomes" id="UP000077202"/>
    </source>
</evidence>
<keyword evidence="6" id="KW-1185">Reference proteome</keyword>
<dbReference type="PRINTS" id="PR00347">
    <property type="entry name" value="THAUMATIN"/>
</dbReference>
<evidence type="ECO:0000256" key="2">
    <source>
        <dbReference type="ARBA" id="ARBA00023157"/>
    </source>
</evidence>
<dbReference type="InterPro" id="IPR037176">
    <property type="entry name" value="Osmotin/thaumatin-like_sf"/>
</dbReference>
<feature type="signal peptide" evidence="4">
    <location>
        <begin position="1"/>
        <end position="20"/>
    </location>
</feature>
<dbReference type="PROSITE" id="PS51367">
    <property type="entry name" value="THAUMATIN_2"/>
    <property type="match status" value="1"/>
</dbReference>
<gene>
    <name evidence="5" type="ORF">AXG93_4368s2300</name>
</gene>